<organism evidence="3 4">
    <name type="scientific">Mucor velutinosus</name>
    <dbReference type="NCBI Taxonomy" id="708070"/>
    <lineage>
        <taxon>Eukaryota</taxon>
        <taxon>Fungi</taxon>
        <taxon>Fungi incertae sedis</taxon>
        <taxon>Mucoromycota</taxon>
        <taxon>Mucoromycotina</taxon>
        <taxon>Mucoromycetes</taxon>
        <taxon>Mucorales</taxon>
        <taxon>Mucorineae</taxon>
        <taxon>Mucoraceae</taxon>
        <taxon>Mucor</taxon>
    </lineage>
</organism>
<gene>
    <name evidence="3" type="ORF">ATC70_000141</name>
</gene>
<dbReference type="GO" id="GO:0000723">
    <property type="term" value="P:telomere maintenance"/>
    <property type="evidence" value="ECO:0007669"/>
    <property type="project" value="InterPro"/>
</dbReference>
<evidence type="ECO:0000259" key="2">
    <source>
        <dbReference type="Pfam" id="PF05970"/>
    </source>
</evidence>
<keyword evidence="4" id="KW-1185">Reference proteome</keyword>
<dbReference type="GO" id="GO:0016787">
    <property type="term" value="F:hydrolase activity"/>
    <property type="evidence" value="ECO:0007669"/>
    <property type="project" value="UniProtKB-KW"/>
</dbReference>
<dbReference type="AlphaFoldDB" id="A0AAN7DAA2"/>
<dbReference type="GO" id="GO:0006281">
    <property type="term" value="P:DNA repair"/>
    <property type="evidence" value="ECO:0007669"/>
    <property type="project" value="UniProtKB-KW"/>
</dbReference>
<dbReference type="EMBL" id="JASEJX010000020">
    <property type="protein sequence ID" value="KAK4513103.1"/>
    <property type="molecule type" value="Genomic_DNA"/>
</dbReference>
<dbReference type="InterPro" id="IPR010285">
    <property type="entry name" value="DNA_helicase_pif1-like_DEAD"/>
</dbReference>
<keyword evidence="1" id="KW-0347">Helicase</keyword>
<dbReference type="GeneID" id="89943843"/>
<accession>A0AAN7DAA2</accession>
<dbReference type="PANTHER" id="PTHR10492">
    <property type="match status" value="1"/>
</dbReference>
<dbReference type="Proteomes" id="UP001304243">
    <property type="component" value="Unassembled WGS sequence"/>
</dbReference>
<dbReference type="SUPFAM" id="SSF52540">
    <property type="entry name" value="P-loop containing nucleoside triphosphate hydrolases"/>
    <property type="match status" value="1"/>
</dbReference>
<comment type="similarity">
    <text evidence="1">Belongs to the helicase family.</text>
</comment>
<keyword evidence="1" id="KW-0234">DNA repair</keyword>
<dbReference type="EC" id="5.6.2.3" evidence="1"/>
<dbReference type="RefSeq" id="XP_064679769.1">
    <property type="nucleotide sequence ID" value="XM_064819562.1"/>
</dbReference>
<evidence type="ECO:0000313" key="4">
    <source>
        <dbReference type="Proteomes" id="UP001304243"/>
    </source>
</evidence>
<dbReference type="Gene3D" id="3.40.50.300">
    <property type="entry name" value="P-loop containing nucleotide triphosphate hydrolases"/>
    <property type="match status" value="1"/>
</dbReference>
<keyword evidence="1" id="KW-0227">DNA damage</keyword>
<dbReference type="PANTHER" id="PTHR10492:SF57">
    <property type="entry name" value="ATP-DEPENDENT DNA HELICASE"/>
    <property type="match status" value="1"/>
</dbReference>
<name>A0AAN7DAA2_9FUNG</name>
<dbReference type="GO" id="GO:0005524">
    <property type="term" value="F:ATP binding"/>
    <property type="evidence" value="ECO:0007669"/>
    <property type="project" value="UniProtKB-KW"/>
</dbReference>
<dbReference type="Pfam" id="PF05970">
    <property type="entry name" value="PIF1"/>
    <property type="match status" value="1"/>
</dbReference>
<evidence type="ECO:0000256" key="1">
    <source>
        <dbReference type="RuleBase" id="RU363044"/>
    </source>
</evidence>
<feature type="domain" description="DNA helicase Pif1-like DEAD-box helicase" evidence="2">
    <location>
        <begin position="217"/>
        <end position="313"/>
    </location>
</feature>
<evidence type="ECO:0000313" key="3">
    <source>
        <dbReference type="EMBL" id="KAK4513103.1"/>
    </source>
</evidence>
<comment type="catalytic activity">
    <reaction evidence="1">
        <text>ATP + H2O = ADP + phosphate + H(+)</text>
        <dbReference type="Rhea" id="RHEA:13065"/>
        <dbReference type="ChEBI" id="CHEBI:15377"/>
        <dbReference type="ChEBI" id="CHEBI:15378"/>
        <dbReference type="ChEBI" id="CHEBI:30616"/>
        <dbReference type="ChEBI" id="CHEBI:43474"/>
        <dbReference type="ChEBI" id="CHEBI:456216"/>
        <dbReference type="EC" id="5.6.2.3"/>
    </reaction>
</comment>
<protein>
    <recommendedName>
        <fullName evidence="1">ATP-dependent DNA helicase</fullName>
        <ecNumber evidence="1">5.6.2.3</ecNumber>
    </recommendedName>
</protein>
<dbReference type="GO" id="GO:0043139">
    <property type="term" value="F:5'-3' DNA helicase activity"/>
    <property type="evidence" value="ECO:0007669"/>
    <property type="project" value="UniProtKB-EC"/>
</dbReference>
<dbReference type="GO" id="GO:0006310">
    <property type="term" value="P:DNA recombination"/>
    <property type="evidence" value="ECO:0007669"/>
    <property type="project" value="UniProtKB-KW"/>
</dbReference>
<keyword evidence="1" id="KW-0233">DNA recombination</keyword>
<keyword evidence="1" id="KW-0067">ATP-binding</keyword>
<comment type="cofactor">
    <cofactor evidence="1">
        <name>Mg(2+)</name>
        <dbReference type="ChEBI" id="CHEBI:18420"/>
    </cofactor>
</comment>
<comment type="caution">
    <text evidence="3">The sequence shown here is derived from an EMBL/GenBank/DDBJ whole genome shotgun (WGS) entry which is preliminary data.</text>
</comment>
<sequence>MLLFLDAETDRFDTPERIDQIICAEIPNVEEEPELHAIITRNMMHGPCGELNSKPPCMVQDAFGNDVCSKKFPKNCQPVTVTSADGYPTYRRRRDGRSHQVRVKDKLGVYRDFHMTNEWVVPYNPYLSKRYSLLLSVQPDAEFYRGTQSLDYGLYLLQTSLGAQDRSLGQFNLPLPLFNWNGLISRMTGIQLNSLILNEMSYLQDQEAFSYQQKYAQMNATQKHVFETITSSINSSHFYLQGPAGTGKTFIYNTLCHFYRSHGKIVLCVASSGIAALLLPGGRTSHSRFAIPLNIHEQSVCAIKKNDDLADLI</sequence>
<dbReference type="InterPro" id="IPR027417">
    <property type="entry name" value="P-loop_NTPase"/>
</dbReference>
<reference evidence="3 4" key="1">
    <citation type="submission" date="2022-11" db="EMBL/GenBank/DDBJ databases">
        <title>Mucor velutinosus strain NIH1002 WGS.</title>
        <authorList>
            <person name="Subramanian P."/>
            <person name="Mullikin J.C."/>
            <person name="Segre J.A."/>
            <person name="Zelazny A.M."/>
        </authorList>
    </citation>
    <scope>NUCLEOTIDE SEQUENCE [LARGE SCALE GENOMIC DNA]</scope>
    <source>
        <strain evidence="3 4">NIH1002</strain>
    </source>
</reference>
<keyword evidence="1" id="KW-0547">Nucleotide-binding</keyword>
<keyword evidence="1" id="KW-0378">Hydrolase</keyword>
<proteinExistence type="inferred from homology"/>